<feature type="domain" description="AAA+ ATPase" evidence="5">
    <location>
        <begin position="518"/>
        <end position="665"/>
    </location>
</feature>
<reference evidence="6 8" key="3">
    <citation type="journal article" date="2015" name="BMC Genomics">
        <title>The completed genome sequence of the pathogenic ascomycete fungus Fusarium graminearum.</title>
        <authorList>
            <person name="King R."/>
            <person name="Urban M."/>
            <person name="Hammond-Kosack M.C."/>
            <person name="Hassani-Pak K."/>
            <person name="Hammond-Kosack K.E."/>
        </authorList>
    </citation>
    <scope>NUCLEOTIDE SEQUENCE [LARGE SCALE GENOMIC DNA]</scope>
    <source>
        <strain evidence="8">ATCC MYA-4620 / CBS 123657 / FGSC 9075 / NRRL 31084 / PH-1</strain>
        <strain evidence="6">PH-1</strain>
    </source>
</reference>
<proteinExistence type="inferred from homology"/>
<evidence type="ECO:0000313" key="6">
    <source>
        <dbReference type="EMBL" id="CEF78248.1"/>
    </source>
</evidence>
<dbReference type="Proteomes" id="UP000070720">
    <property type="component" value="Chromosome 2"/>
</dbReference>
<dbReference type="InterPro" id="IPR003959">
    <property type="entry name" value="ATPase_AAA_core"/>
</dbReference>
<dbReference type="PRINTS" id="PR00819">
    <property type="entry name" value="CBXCFQXSUPER"/>
</dbReference>
<comment type="similarity">
    <text evidence="1">Belongs to the CbxX/CfxQ family.</text>
</comment>
<dbReference type="EnsemblFungi" id="CEF78248">
    <property type="protein sequence ID" value="CEF78248"/>
    <property type="gene ID" value="FGRRES_16267"/>
</dbReference>
<keyword evidence="3" id="KW-0067">ATP-binding</keyword>
<reference evidence="7 8" key="1">
    <citation type="journal article" date="2007" name="Science">
        <title>The Fusarium graminearum genome reveals a link between localized polymorphism and pathogen specialization.</title>
        <authorList>
            <person name="Cuomo C.A."/>
            <person name="Gueldener U."/>
            <person name="Xu J.-R."/>
            <person name="Trail F."/>
            <person name="Turgeon B.G."/>
            <person name="Di Pietro A."/>
            <person name="Walton J.D."/>
            <person name="Ma L.-J."/>
            <person name="Baker S.E."/>
            <person name="Rep M."/>
            <person name="Adam G."/>
            <person name="Antoniw J."/>
            <person name="Baldwin T."/>
            <person name="Calvo S.E."/>
            <person name="Chang Y.-L."/>
            <person name="DeCaprio D."/>
            <person name="Gale L.R."/>
            <person name="Gnerre S."/>
            <person name="Goswami R.S."/>
            <person name="Hammond-Kosack K."/>
            <person name="Harris L.J."/>
            <person name="Hilburn K."/>
            <person name="Kennell J.C."/>
            <person name="Kroken S."/>
            <person name="Magnuson J.K."/>
            <person name="Mannhaupt G."/>
            <person name="Mauceli E.W."/>
            <person name="Mewes H.-W."/>
            <person name="Mitterbauer R."/>
            <person name="Muehlbauer G."/>
            <person name="Muensterkoetter M."/>
            <person name="Nelson D."/>
            <person name="O'Donnell K."/>
            <person name="Ouellet T."/>
            <person name="Qi W."/>
            <person name="Quesneville H."/>
            <person name="Roncero M.I.G."/>
            <person name="Seong K.-Y."/>
            <person name="Tetko I.V."/>
            <person name="Urban M."/>
            <person name="Waalwijk C."/>
            <person name="Ward T.J."/>
            <person name="Yao J."/>
            <person name="Birren B.W."/>
            <person name="Kistler H.C."/>
        </authorList>
    </citation>
    <scope>NUCLEOTIDE SEQUENCE [LARGE SCALE GENOMIC DNA]</scope>
    <source>
        <strain evidence="8">ATCC MYA-4620 / CBS 123657 / FGSC 9075 / NRRL 31084 / PH-1</strain>
        <strain evidence="7">PH-1 / ATCC MYA-4620 / FGSC 9075 / NRRL 31084</strain>
    </source>
</reference>
<feature type="domain" description="AAA+ ATPase" evidence="5">
    <location>
        <begin position="798"/>
        <end position="946"/>
    </location>
</feature>
<gene>
    <name evidence="6" type="ORF">FGRAMPH1_01T12891</name>
</gene>
<dbReference type="InterPro" id="IPR003593">
    <property type="entry name" value="AAA+_ATPase"/>
</dbReference>
<dbReference type="VEuPathDB" id="FungiDB:FGRAMPH1_01G12891"/>
<dbReference type="InterPro" id="IPR050773">
    <property type="entry name" value="CbxX/CfxQ_RuBisCO_ESX"/>
</dbReference>
<evidence type="ECO:0000256" key="3">
    <source>
        <dbReference type="ARBA" id="ARBA00022840"/>
    </source>
</evidence>
<keyword evidence="2" id="KW-0547">Nucleotide-binding</keyword>
<dbReference type="Gene3D" id="1.10.8.60">
    <property type="match status" value="1"/>
</dbReference>
<dbReference type="InParanoid" id="A0A098DH49"/>
<feature type="region of interest" description="Disordered" evidence="4">
    <location>
        <begin position="40"/>
        <end position="100"/>
    </location>
</feature>
<dbReference type="Gene3D" id="3.40.50.300">
    <property type="entry name" value="P-loop containing nucleotide triphosphate hydrolases"/>
    <property type="match status" value="2"/>
</dbReference>
<evidence type="ECO:0000256" key="2">
    <source>
        <dbReference type="ARBA" id="ARBA00022741"/>
    </source>
</evidence>
<dbReference type="AlphaFoldDB" id="A0A098DH49"/>
<feature type="compositionally biased region" description="Polar residues" evidence="4">
    <location>
        <begin position="48"/>
        <end position="61"/>
    </location>
</feature>
<protein>
    <submittedName>
        <fullName evidence="6">Chromosome 2, complete genome</fullName>
    </submittedName>
</protein>
<evidence type="ECO:0000313" key="8">
    <source>
        <dbReference type="Proteomes" id="UP000070720"/>
    </source>
</evidence>
<feature type="region of interest" description="Disordered" evidence="4">
    <location>
        <begin position="137"/>
        <end position="184"/>
    </location>
</feature>
<dbReference type="InterPro" id="IPR000641">
    <property type="entry name" value="CbxX/CfxQ"/>
</dbReference>
<dbReference type="SMART" id="SM00382">
    <property type="entry name" value="AAA"/>
    <property type="match status" value="2"/>
</dbReference>
<dbReference type="CDD" id="cd00009">
    <property type="entry name" value="AAA"/>
    <property type="match status" value="1"/>
</dbReference>
<organism evidence="6 8">
    <name type="scientific">Gibberella zeae (strain ATCC MYA-4620 / CBS 123657 / FGSC 9075 / NRRL 31084 / PH-1)</name>
    <name type="common">Wheat head blight fungus</name>
    <name type="synonym">Fusarium graminearum</name>
    <dbReference type="NCBI Taxonomy" id="229533"/>
    <lineage>
        <taxon>Eukaryota</taxon>
        <taxon>Fungi</taxon>
        <taxon>Dikarya</taxon>
        <taxon>Ascomycota</taxon>
        <taxon>Pezizomycotina</taxon>
        <taxon>Sordariomycetes</taxon>
        <taxon>Hypocreomycetidae</taxon>
        <taxon>Hypocreales</taxon>
        <taxon>Nectriaceae</taxon>
        <taxon>Fusarium</taxon>
    </lineage>
</organism>
<dbReference type="InterPro" id="IPR041627">
    <property type="entry name" value="AAA_lid_6"/>
</dbReference>
<dbReference type="Pfam" id="PF17866">
    <property type="entry name" value="AAA_lid_6"/>
    <property type="match status" value="1"/>
</dbReference>
<dbReference type="PANTHER" id="PTHR43392:SF2">
    <property type="entry name" value="AAA-TYPE ATPASE FAMILY PROTEIN _ ANKYRIN REPEAT FAMILY PROTEIN"/>
    <property type="match status" value="1"/>
</dbReference>
<reference evidence="7 8" key="2">
    <citation type="journal article" date="2010" name="Nature">
        <title>Comparative genomics reveals mobile pathogenicity chromosomes in Fusarium.</title>
        <authorList>
            <person name="Ma L.J."/>
            <person name="van der Does H.C."/>
            <person name="Borkovich K.A."/>
            <person name="Coleman J.J."/>
            <person name="Daboussi M.J."/>
            <person name="Di Pietro A."/>
            <person name="Dufresne M."/>
            <person name="Freitag M."/>
            <person name="Grabherr M."/>
            <person name="Henrissat B."/>
            <person name="Houterman P.M."/>
            <person name="Kang S."/>
            <person name="Shim W.B."/>
            <person name="Woloshuk C."/>
            <person name="Xie X."/>
            <person name="Xu J.R."/>
            <person name="Antoniw J."/>
            <person name="Baker S.E."/>
            <person name="Bluhm B.H."/>
            <person name="Breakspear A."/>
            <person name="Brown D.W."/>
            <person name="Butchko R.A."/>
            <person name="Chapman S."/>
            <person name="Coulson R."/>
            <person name="Coutinho P.M."/>
            <person name="Danchin E.G."/>
            <person name="Diener A."/>
            <person name="Gale L.R."/>
            <person name="Gardiner D.M."/>
            <person name="Goff S."/>
            <person name="Hammond-Kosack K.E."/>
            <person name="Hilburn K."/>
            <person name="Hua-Van A."/>
            <person name="Jonkers W."/>
            <person name="Kazan K."/>
            <person name="Kodira C.D."/>
            <person name="Koehrsen M."/>
            <person name="Kumar L."/>
            <person name="Lee Y.H."/>
            <person name="Li L."/>
            <person name="Manners J.M."/>
            <person name="Miranda-Saavedra D."/>
            <person name="Mukherjee M."/>
            <person name="Park G."/>
            <person name="Park J."/>
            <person name="Park S.Y."/>
            <person name="Proctor R.H."/>
            <person name="Regev A."/>
            <person name="Ruiz-Roldan M.C."/>
            <person name="Sain D."/>
            <person name="Sakthikumar S."/>
            <person name="Sykes S."/>
            <person name="Schwartz D.C."/>
            <person name="Turgeon B.G."/>
            <person name="Wapinski I."/>
            <person name="Yoder O."/>
            <person name="Young S."/>
            <person name="Zeng Q."/>
            <person name="Zhou S."/>
            <person name="Galagan J."/>
            <person name="Cuomo C.A."/>
            <person name="Kistler H.C."/>
            <person name="Rep M."/>
        </authorList>
    </citation>
    <scope>GENOME REANNOTATION</scope>
    <source>
        <strain evidence="8">ATCC MYA-4620 / CBS 123657 / FGSC 9075 / NRRL 31084 / PH-1</strain>
        <strain evidence="7">PH-1 / ATCC MYA-4620 / FGSC 9075 / NRRL 31084</strain>
    </source>
</reference>
<dbReference type="Pfam" id="PF00004">
    <property type="entry name" value="AAA"/>
    <property type="match status" value="2"/>
</dbReference>
<sequence>MVNCPRCLELHSQLIFNGSSGTEARTIQQVLVATNPTNIMTMGETDHSSASSEQDDPSNQCPDAKSSPYRTPETGSVSTGDLPKTPLSAHPSTHIHSDSTTLENIKPGEAQAVADSIANLFVEAVASRLSKLKSLEEDANQTVKHDQDESSKDSHSSEEKDNHENNDDSDKEDNSEKDEEKELKWTEDDSLLLKEEDFESIADKSLSQIEWSRRKREESQQNEPLDRVMCMIGHEESWNNNLNDWSFDIVLKGVYEPGISATLSTNSWAILEGLTEGTSVSFTAVNSPSSQDSMATVVFFSNADKIDQESEIEEIMRVAKKPEFRTVTILSYEVLGNSSKEALDVNEEPKRRFSNRLIVDDYGEKETIKFMKILCRSKPEYRFESDDVLEILAQQIHKRQCGDQFKNPNTLPREIEKVWKKSQARVQDAWYSWAKTHSPGDGHEFPAEGDNRDEIILVDILERPPAPEVEDSRVDSPAWKSLQQLVGLKSVKEKLELIFDMAVYNKHQEKHGRQPLATTYNRCFLGSPGVGKTTVAELYAKMLSELGIISWGHIITKRASDLISVYIGGSEARTTRALDEAKGGVLIIDDAHLLYQDPSRNESPDSFRNGIIDTLVANISGTANEDRCVILCGYAEMMEAMFLRTNPGLQRRFPIENSLHFENYDEEQLHQILKQKMERDNLIATDEADVVARETLSRMSRRPNFGNGGDVENLLSRAKVHRITRLKGSNIDFADFHKQALQPQDFDPDFDRPRRADEHRNSLFQDFVGFDSIIGQFRGYQKMADGMRRCGVDPKSFIPWTFIFSGPPGTGKTKIYIFANKEDRTTARKVGRLFYDMGFISSSTVVTCSVTNLIGRYIGHTGPKVIDQFERGLGKVLFIDEAYRLVGDSFHQDAVGEIVDAMTNPRYAHNMIIILAGYSTEIETLLEANPGLRSRFRTIINFPHMSPEHCLHLLSKLLAKVNISIPKLAIQPNTQENTMLIRALTQLTATKGWASGRDIETLSEKIAGHVFTKVGESDNVYEPGTLQVSFEELMDSLGAMVKERGAIWTTEGKNYLEQTKRQQRSSTIIG</sequence>
<accession>A0A0E0S423</accession>
<keyword evidence="8" id="KW-1185">Reference proteome</keyword>
<evidence type="ECO:0000313" key="7">
    <source>
        <dbReference type="EnsemblFungi" id="CEF78248"/>
    </source>
</evidence>
<name>A0A098DH49_GIBZE</name>
<dbReference type="GO" id="GO:0016887">
    <property type="term" value="F:ATP hydrolysis activity"/>
    <property type="evidence" value="ECO:0007669"/>
    <property type="project" value="InterPro"/>
</dbReference>
<evidence type="ECO:0000259" key="5">
    <source>
        <dbReference type="SMART" id="SM00382"/>
    </source>
</evidence>
<feature type="compositionally biased region" description="Basic and acidic residues" evidence="4">
    <location>
        <begin position="143"/>
        <end position="184"/>
    </location>
</feature>
<dbReference type="GO" id="GO:0005524">
    <property type="term" value="F:ATP binding"/>
    <property type="evidence" value="ECO:0007669"/>
    <property type="project" value="UniProtKB-KW"/>
</dbReference>
<accession>A0A098DH49</accession>
<dbReference type="InterPro" id="IPR027417">
    <property type="entry name" value="P-loop_NTPase"/>
</dbReference>
<evidence type="ECO:0000256" key="4">
    <source>
        <dbReference type="SAM" id="MobiDB-lite"/>
    </source>
</evidence>
<dbReference type="EMBL" id="HG970333">
    <property type="protein sequence ID" value="CEF78248.1"/>
    <property type="molecule type" value="Genomic_DNA"/>
</dbReference>
<dbReference type="eggNOG" id="KOG0730">
    <property type="taxonomic scope" value="Eukaryota"/>
</dbReference>
<reference evidence="7" key="4">
    <citation type="submission" date="2017-01" db="UniProtKB">
        <authorList>
            <consortium name="EnsemblFungi"/>
        </authorList>
    </citation>
    <scope>IDENTIFICATION</scope>
    <source>
        <strain evidence="7">PH-1 / ATCC MYA-4620 / FGSC 9075 / NRRL 31084</strain>
    </source>
</reference>
<dbReference type="PANTHER" id="PTHR43392">
    <property type="entry name" value="AAA-TYPE ATPASE FAMILY PROTEIN / ANKYRIN REPEAT FAMILY PROTEIN"/>
    <property type="match status" value="1"/>
</dbReference>
<dbReference type="STRING" id="229533.A0A098DH49"/>
<dbReference type="SUPFAM" id="SSF52540">
    <property type="entry name" value="P-loop containing nucleoside triphosphate hydrolases"/>
    <property type="match status" value="2"/>
</dbReference>
<dbReference type="FunFam" id="3.40.50.300:FF:000216">
    <property type="entry name" value="Type VII secretion ATPase EccA"/>
    <property type="match status" value="1"/>
</dbReference>
<evidence type="ECO:0000256" key="1">
    <source>
        <dbReference type="ARBA" id="ARBA00010378"/>
    </source>
</evidence>